<reference evidence="1" key="1">
    <citation type="submission" date="2019-12" db="EMBL/GenBank/DDBJ databases">
        <authorList>
            <person name="Cremers G."/>
        </authorList>
    </citation>
    <scope>NUCLEOTIDE SEQUENCE</scope>
    <source>
        <strain evidence="1">Vvax</strain>
    </source>
</reference>
<organism evidence="1">
    <name type="scientific">Variovorax paradoxus</name>
    <dbReference type="NCBI Taxonomy" id="34073"/>
    <lineage>
        <taxon>Bacteria</taxon>
        <taxon>Pseudomonadati</taxon>
        <taxon>Pseudomonadota</taxon>
        <taxon>Betaproteobacteria</taxon>
        <taxon>Burkholderiales</taxon>
        <taxon>Comamonadaceae</taxon>
        <taxon>Variovorax</taxon>
    </lineage>
</organism>
<sequence>MENSASMLETQNLDSNGLAALAAEWRRRALRGEENARGIAHALEVEVRRIGGTRPVPAHDLDTRPLALRQPDRPWWKPW</sequence>
<protein>
    <submittedName>
        <fullName evidence="1">Uncharacterized protein</fullName>
    </submittedName>
</protein>
<accession>A0A679JT83</accession>
<proteinExistence type="predicted"/>
<dbReference type="AlphaFoldDB" id="A0A679JT83"/>
<evidence type="ECO:0000313" key="1">
    <source>
        <dbReference type="EMBL" id="CAA2110569.1"/>
    </source>
</evidence>
<name>A0A679JT83_VARPD</name>
<gene>
    <name evidence="1" type="ORF">VVAX_06801</name>
</gene>
<dbReference type="EMBL" id="LR743508">
    <property type="protein sequence ID" value="CAA2110569.1"/>
    <property type="molecule type" value="Genomic_DNA"/>
</dbReference>